<dbReference type="EMBL" id="JBHRSW010000014">
    <property type="protein sequence ID" value="MFC3121717.1"/>
    <property type="molecule type" value="Genomic_DNA"/>
</dbReference>
<dbReference type="Pfam" id="PF00512">
    <property type="entry name" value="HisKA"/>
    <property type="match status" value="1"/>
</dbReference>
<evidence type="ECO:0000256" key="6">
    <source>
        <dbReference type="PROSITE-ProRule" id="PRU00169"/>
    </source>
</evidence>
<dbReference type="PROSITE" id="PS50110">
    <property type="entry name" value="RESPONSE_REGULATORY"/>
    <property type="match status" value="2"/>
</dbReference>
<dbReference type="SUPFAM" id="SSF55874">
    <property type="entry name" value="ATPase domain of HSP90 chaperone/DNA topoisomerase II/histidine kinase"/>
    <property type="match status" value="1"/>
</dbReference>
<reference evidence="10" key="1">
    <citation type="journal article" date="2019" name="Int. J. Syst. Evol. Microbiol.">
        <title>The Global Catalogue of Microorganisms (GCM) 10K type strain sequencing project: providing services to taxonomists for standard genome sequencing and annotation.</title>
        <authorList>
            <consortium name="The Broad Institute Genomics Platform"/>
            <consortium name="The Broad Institute Genome Sequencing Center for Infectious Disease"/>
            <person name="Wu L."/>
            <person name="Ma J."/>
        </authorList>
    </citation>
    <scope>NUCLEOTIDE SEQUENCE [LARGE SCALE GENOMIC DNA]</scope>
    <source>
        <strain evidence="10">KCTC 52473</strain>
    </source>
</reference>
<proteinExistence type="predicted"/>
<dbReference type="Gene3D" id="3.30.565.10">
    <property type="entry name" value="Histidine kinase-like ATPase, C-terminal domain"/>
    <property type="match status" value="1"/>
</dbReference>
<feature type="domain" description="Response regulatory" evidence="8">
    <location>
        <begin position="11"/>
        <end position="129"/>
    </location>
</feature>
<keyword evidence="4" id="KW-0808">Transferase</keyword>
<evidence type="ECO:0000256" key="4">
    <source>
        <dbReference type="ARBA" id="ARBA00022679"/>
    </source>
</evidence>
<evidence type="ECO:0000259" key="7">
    <source>
        <dbReference type="PROSITE" id="PS50109"/>
    </source>
</evidence>
<dbReference type="PANTHER" id="PTHR43047:SF72">
    <property type="entry name" value="OSMOSENSING HISTIDINE PROTEIN KINASE SLN1"/>
    <property type="match status" value="1"/>
</dbReference>
<evidence type="ECO:0000313" key="10">
    <source>
        <dbReference type="Proteomes" id="UP001595478"/>
    </source>
</evidence>
<dbReference type="Proteomes" id="UP001595478">
    <property type="component" value="Unassembled WGS sequence"/>
</dbReference>
<evidence type="ECO:0000313" key="9">
    <source>
        <dbReference type="EMBL" id="MFC3121717.1"/>
    </source>
</evidence>
<keyword evidence="10" id="KW-1185">Reference proteome</keyword>
<dbReference type="CDD" id="cd00082">
    <property type="entry name" value="HisKA"/>
    <property type="match status" value="1"/>
</dbReference>
<dbReference type="InterPro" id="IPR003594">
    <property type="entry name" value="HATPase_dom"/>
</dbReference>
<dbReference type="Pfam" id="PF02518">
    <property type="entry name" value="HATPase_c"/>
    <property type="match status" value="1"/>
</dbReference>
<dbReference type="PANTHER" id="PTHR43047">
    <property type="entry name" value="TWO-COMPONENT HISTIDINE PROTEIN KINASE"/>
    <property type="match status" value="1"/>
</dbReference>
<dbReference type="CDD" id="cd17546">
    <property type="entry name" value="REC_hyHK_CKI1_RcsC-like"/>
    <property type="match status" value="1"/>
</dbReference>
<accession>A0ABV7FS96</accession>
<keyword evidence="5" id="KW-0418">Kinase</keyword>
<evidence type="ECO:0000256" key="1">
    <source>
        <dbReference type="ARBA" id="ARBA00000085"/>
    </source>
</evidence>
<feature type="domain" description="Response regulatory" evidence="8">
    <location>
        <begin position="391"/>
        <end position="508"/>
    </location>
</feature>
<dbReference type="InterPro" id="IPR004358">
    <property type="entry name" value="Sig_transdc_His_kin-like_C"/>
</dbReference>
<dbReference type="Pfam" id="PF00072">
    <property type="entry name" value="Response_reg"/>
    <property type="match status" value="2"/>
</dbReference>
<evidence type="ECO:0000259" key="8">
    <source>
        <dbReference type="PROSITE" id="PS50110"/>
    </source>
</evidence>
<name>A0ABV7FS96_9ALTE</name>
<gene>
    <name evidence="9" type="ORF">ACFOHL_08790</name>
</gene>
<dbReference type="CDD" id="cd17535">
    <property type="entry name" value="REC_NarL-like"/>
    <property type="match status" value="1"/>
</dbReference>
<evidence type="ECO:0000256" key="2">
    <source>
        <dbReference type="ARBA" id="ARBA00012438"/>
    </source>
</evidence>
<evidence type="ECO:0000256" key="3">
    <source>
        <dbReference type="ARBA" id="ARBA00022553"/>
    </source>
</evidence>
<comment type="caution">
    <text evidence="9">The sequence shown here is derived from an EMBL/GenBank/DDBJ whole genome shotgun (WGS) entry which is preliminary data.</text>
</comment>
<feature type="modified residue" description="4-aspartylphosphate" evidence="6">
    <location>
        <position position="62"/>
    </location>
</feature>
<dbReference type="InterPro" id="IPR003661">
    <property type="entry name" value="HisK_dim/P_dom"/>
</dbReference>
<dbReference type="Gene3D" id="3.40.50.2300">
    <property type="match status" value="2"/>
</dbReference>
<organism evidence="9 10">
    <name type="scientific">Agaribacter flavus</name>
    <dbReference type="NCBI Taxonomy" id="1902781"/>
    <lineage>
        <taxon>Bacteria</taxon>
        <taxon>Pseudomonadati</taxon>
        <taxon>Pseudomonadota</taxon>
        <taxon>Gammaproteobacteria</taxon>
        <taxon>Alteromonadales</taxon>
        <taxon>Alteromonadaceae</taxon>
        <taxon>Agaribacter</taxon>
    </lineage>
</organism>
<feature type="modified residue" description="4-aspartylphosphate" evidence="6">
    <location>
        <position position="441"/>
    </location>
</feature>
<dbReference type="RefSeq" id="WP_376919852.1">
    <property type="nucleotide sequence ID" value="NZ_JBHRSW010000014.1"/>
</dbReference>
<dbReference type="PRINTS" id="PR00344">
    <property type="entry name" value="BCTRLSENSOR"/>
</dbReference>
<dbReference type="InterPro" id="IPR001789">
    <property type="entry name" value="Sig_transdc_resp-reg_receiver"/>
</dbReference>
<dbReference type="EC" id="2.7.13.3" evidence="2"/>
<keyword evidence="3 6" id="KW-0597">Phosphoprotein</keyword>
<dbReference type="InterPro" id="IPR036890">
    <property type="entry name" value="HATPase_C_sf"/>
</dbReference>
<dbReference type="PROSITE" id="PS50109">
    <property type="entry name" value="HIS_KIN"/>
    <property type="match status" value="1"/>
</dbReference>
<dbReference type="Gene3D" id="1.10.287.130">
    <property type="match status" value="1"/>
</dbReference>
<dbReference type="SUPFAM" id="SSF52172">
    <property type="entry name" value="CheY-like"/>
    <property type="match status" value="2"/>
</dbReference>
<protein>
    <recommendedName>
        <fullName evidence="2">histidine kinase</fullName>
        <ecNumber evidence="2">2.7.13.3</ecNumber>
    </recommendedName>
</protein>
<dbReference type="InterPro" id="IPR011006">
    <property type="entry name" value="CheY-like_superfamily"/>
</dbReference>
<dbReference type="InterPro" id="IPR005467">
    <property type="entry name" value="His_kinase_dom"/>
</dbReference>
<dbReference type="InterPro" id="IPR058245">
    <property type="entry name" value="NreC/VraR/RcsB-like_REC"/>
</dbReference>
<sequence length="508" mass="56369">MADNILVHEMNVLLVDDDAYDRKIIREELSLTPTINNIYQTSSAIEGLKKASEERFDVILIDCSMPQMSGVEMIKQLRQAPMASRTAVVMMSGSLDDELALECLQAGAQDFLLKNEINSDRLRRSLLQAQKRFELEQKVQQSIQAKERFFARMSHEIRTPLHGILGLTENLQAKNLGAEVVGTVSTISECGKQLLYLLDDLLAISELNDEVFSVNIEAISLKSVVDYVHRLFEAKAKDKGINLSVVYPKNEDLVVLSDKVRLTQVITNIVNNAVKFTEQGSVKIEIIAEQSSVQLKIIDTGIGIVSPKRIFDAYSRDELATDYGFLGTGLGLEIVRKLTSAMGHTITVESSVGKGTTFSLNLPKAVRQSASNHEKVNGYVGHKAPDKRFGRVLVVDDNDINLEIAINMLQAHCTEVHAAQNGQEALDMVANGPSYEHILMDLNMPVKDGFQAAKEINAMDLETKPLIYALSADACDETTERCKQVGMHKHIKKPFTKQDLLDAMQHSD</sequence>
<dbReference type="SMART" id="SM00388">
    <property type="entry name" value="HisKA"/>
    <property type="match status" value="1"/>
</dbReference>
<dbReference type="SMART" id="SM00387">
    <property type="entry name" value="HATPase_c"/>
    <property type="match status" value="1"/>
</dbReference>
<dbReference type="SMART" id="SM00448">
    <property type="entry name" value="REC"/>
    <property type="match status" value="2"/>
</dbReference>
<evidence type="ECO:0000256" key="5">
    <source>
        <dbReference type="ARBA" id="ARBA00022777"/>
    </source>
</evidence>
<comment type="catalytic activity">
    <reaction evidence="1">
        <text>ATP + protein L-histidine = ADP + protein N-phospho-L-histidine.</text>
        <dbReference type="EC" id="2.7.13.3"/>
    </reaction>
</comment>
<feature type="domain" description="Histidine kinase" evidence="7">
    <location>
        <begin position="152"/>
        <end position="366"/>
    </location>
</feature>